<dbReference type="AlphaFoldDB" id="A0A376BUT7"/>
<accession>A0A376BUT7</accession>
<gene>
    <name evidence="1" type="ORF">NCTC10283_01658</name>
</gene>
<evidence type="ECO:0000313" key="2">
    <source>
        <dbReference type="Proteomes" id="UP000254209"/>
    </source>
</evidence>
<dbReference type="EMBL" id="UFSO01000003">
    <property type="protein sequence ID" value="SSY80104.1"/>
    <property type="molecule type" value="Genomic_DNA"/>
</dbReference>
<reference evidence="1 2" key="1">
    <citation type="submission" date="2018-06" db="EMBL/GenBank/DDBJ databases">
        <authorList>
            <consortium name="Pathogen Informatics"/>
            <person name="Doyle S."/>
        </authorList>
    </citation>
    <scope>NUCLEOTIDE SEQUENCE [LARGE SCALE GENOMIC DNA]</scope>
    <source>
        <strain evidence="1 2">NCTC10283</strain>
    </source>
</reference>
<keyword evidence="2" id="KW-1185">Reference proteome</keyword>
<name>A0A376BUT7_9NEIS</name>
<sequence length="131" mass="14864">MMWLIKYRFQAAIALLLIAAAWTLGYGMARSVYQNKISSLKAAHIAQLLQHEQQAKQQFQAALSEQQKWQQFAQQQSIQIAQMQQKLDAQAAQQQKEIPNVIQKDNSGGITFNGLGNDGLRHYRKSLGYTD</sequence>
<proteinExistence type="predicted"/>
<protein>
    <submittedName>
        <fullName evidence="1">Uncharacterized protein</fullName>
    </submittedName>
</protein>
<evidence type="ECO:0000313" key="1">
    <source>
        <dbReference type="EMBL" id="SSY80104.1"/>
    </source>
</evidence>
<dbReference type="OrthoDB" id="8606928at2"/>
<dbReference type="Proteomes" id="UP000254209">
    <property type="component" value="Unassembled WGS sequence"/>
</dbReference>
<dbReference type="STRING" id="1120980.GCA_000745955_00771"/>
<organism evidence="1 2">
    <name type="scientific">Alysiella crassa</name>
    <dbReference type="NCBI Taxonomy" id="153491"/>
    <lineage>
        <taxon>Bacteria</taxon>
        <taxon>Pseudomonadati</taxon>
        <taxon>Pseudomonadota</taxon>
        <taxon>Betaproteobacteria</taxon>
        <taxon>Neisseriales</taxon>
        <taxon>Neisseriaceae</taxon>
        <taxon>Alysiella</taxon>
    </lineage>
</organism>
<dbReference type="RefSeq" id="WP_147293700.1">
    <property type="nucleotide sequence ID" value="NZ_CP091519.2"/>
</dbReference>